<feature type="compositionally biased region" description="Polar residues" evidence="1">
    <location>
        <begin position="299"/>
        <end position="313"/>
    </location>
</feature>
<evidence type="ECO:0000313" key="2">
    <source>
        <dbReference type="EMBL" id="EZA59999.1"/>
    </source>
</evidence>
<dbReference type="STRING" id="2015173.A0A026WXY0"/>
<dbReference type="Proteomes" id="UP000053097">
    <property type="component" value="Unassembled WGS sequence"/>
</dbReference>
<evidence type="ECO:0000313" key="3">
    <source>
        <dbReference type="Proteomes" id="UP000053097"/>
    </source>
</evidence>
<accession>A0A026WXY0</accession>
<organism evidence="2 3">
    <name type="scientific">Ooceraea biroi</name>
    <name type="common">Clonal raider ant</name>
    <name type="synonym">Cerapachys biroi</name>
    <dbReference type="NCBI Taxonomy" id="2015173"/>
    <lineage>
        <taxon>Eukaryota</taxon>
        <taxon>Metazoa</taxon>
        <taxon>Ecdysozoa</taxon>
        <taxon>Arthropoda</taxon>
        <taxon>Hexapoda</taxon>
        <taxon>Insecta</taxon>
        <taxon>Pterygota</taxon>
        <taxon>Neoptera</taxon>
        <taxon>Endopterygota</taxon>
        <taxon>Hymenoptera</taxon>
        <taxon>Apocrita</taxon>
        <taxon>Aculeata</taxon>
        <taxon>Formicoidea</taxon>
        <taxon>Formicidae</taxon>
        <taxon>Dorylinae</taxon>
        <taxon>Ooceraea</taxon>
    </lineage>
</organism>
<feature type="region of interest" description="Disordered" evidence="1">
    <location>
        <begin position="208"/>
        <end position="235"/>
    </location>
</feature>
<gene>
    <name evidence="2" type="ORF">X777_16202</name>
</gene>
<reference evidence="2 3" key="1">
    <citation type="journal article" date="2014" name="Curr. Biol.">
        <title>The genome of the clonal raider ant Cerapachys biroi.</title>
        <authorList>
            <person name="Oxley P.R."/>
            <person name="Ji L."/>
            <person name="Fetter-Pruneda I."/>
            <person name="McKenzie S.K."/>
            <person name="Li C."/>
            <person name="Hu H."/>
            <person name="Zhang G."/>
            <person name="Kronauer D.J."/>
        </authorList>
    </citation>
    <scope>NUCLEOTIDE SEQUENCE [LARGE SCALE GENOMIC DNA]</scope>
</reference>
<name>A0A026WXY0_OOCBI</name>
<dbReference type="EMBL" id="KK107087">
    <property type="protein sequence ID" value="EZA59999.1"/>
    <property type="molecule type" value="Genomic_DNA"/>
</dbReference>
<feature type="region of interest" description="Disordered" evidence="1">
    <location>
        <begin position="1"/>
        <end position="34"/>
    </location>
</feature>
<feature type="region of interest" description="Disordered" evidence="1">
    <location>
        <begin position="274"/>
        <end position="336"/>
    </location>
</feature>
<protein>
    <submittedName>
        <fullName evidence="2">Uncharacterized protein</fullName>
    </submittedName>
</protein>
<feature type="region of interest" description="Disordered" evidence="1">
    <location>
        <begin position="374"/>
        <end position="507"/>
    </location>
</feature>
<proteinExistence type="predicted"/>
<feature type="compositionally biased region" description="Basic and acidic residues" evidence="1">
    <location>
        <begin position="281"/>
        <end position="290"/>
    </location>
</feature>
<evidence type="ECO:0000256" key="1">
    <source>
        <dbReference type="SAM" id="MobiDB-lite"/>
    </source>
</evidence>
<feature type="compositionally biased region" description="Basic and acidic residues" evidence="1">
    <location>
        <begin position="439"/>
        <end position="463"/>
    </location>
</feature>
<dbReference type="OMA" id="KHGEAGM"/>
<feature type="compositionally biased region" description="Basic and acidic residues" evidence="1">
    <location>
        <begin position="1"/>
        <end position="24"/>
    </location>
</feature>
<feature type="compositionally biased region" description="Basic and acidic residues" evidence="1">
    <location>
        <begin position="208"/>
        <end position="219"/>
    </location>
</feature>
<sequence length="616" mass="68361">MVAPAHDETQPGDEGERTKPHEETTVTVYGMKNDTTLSEKTMFLPGNSSNANEPERKTDAMVVPIAEFVDETNDTNFSEIVDYKIPIVLKTLSNTSSVKGLDVTGEGISTEKRRDNSTTELSPTLVLLLSATKLPSVIPPHTTVNDNVTTLALTRPHNATTDRAPVSDLISNATIEDVITVDMADTVHSSTKGLPEVSQPIIVDEQARNNETHAEKKSTEATAENPSLKESRETEFIYDEEEEDLEYTYGTDVPEEEESTEVEGEEILKHGEAGMTFPTRNVERLHRDQQRTQQRRANETATDGKTTLATPDQHSPIRLNDSTLAEDKDETGSNVSSEVSIDGDLILETTLLDVNTESLLITTRSPDVTRKVVKSSGNDDFEESFGESPASVRSREPEAVFSRNAHDTIPAAGSHERKRAEHEELEAAPSSSESLLSNPEKEPTPEIRTIEQKRSNDNAEDNHANFPGYMRFPSSEVNSIHGPSYKQHSLYPSDDLGSYDSTSTKSSVPVRQKPVYYLAAPSWKPDRPQSDRVPATTVSESPMLLRFWSKMPLVRDPAIYPVDHNPDGETIDDVRKQSRDRFLRTLSSRRVDLHTESASRKINRLLTQKRGTPVDG</sequence>
<feature type="compositionally biased region" description="Low complexity" evidence="1">
    <location>
        <begin position="427"/>
        <end position="438"/>
    </location>
</feature>
<dbReference type="OrthoDB" id="8197748at2759"/>
<keyword evidence="3" id="KW-1185">Reference proteome</keyword>
<dbReference type="AlphaFoldDB" id="A0A026WXY0"/>